<protein>
    <submittedName>
        <fullName evidence="1">XkdX family protein</fullName>
    </submittedName>
</protein>
<evidence type="ECO:0000313" key="2">
    <source>
        <dbReference type="EMBL" id="RGW39498.1"/>
    </source>
</evidence>
<evidence type="ECO:0000313" key="3">
    <source>
        <dbReference type="Proteomes" id="UP000260970"/>
    </source>
</evidence>
<proteinExistence type="predicted"/>
<comment type="caution">
    <text evidence="1">The sequence shown here is derived from an EMBL/GenBank/DDBJ whole genome shotgun (WGS) entry which is preliminary data.</text>
</comment>
<dbReference type="InterPro" id="IPR010022">
    <property type="entry name" value="XkdX"/>
</dbReference>
<reference evidence="3 4" key="1">
    <citation type="submission" date="2018-08" db="EMBL/GenBank/DDBJ databases">
        <title>A genome reference for cultivated species of the human gut microbiota.</title>
        <authorList>
            <person name="Zou Y."/>
            <person name="Xue W."/>
            <person name="Luo G."/>
        </authorList>
    </citation>
    <scope>NUCLEOTIDE SEQUENCE [LARGE SCALE GENOMIC DNA]</scope>
    <source>
        <strain evidence="2 4">AF12-8</strain>
        <strain evidence="1 3">OM05-6AA</strain>
    </source>
</reference>
<dbReference type="RefSeq" id="WP_117689815.1">
    <property type="nucleotide sequence ID" value="NZ_QSUE01000002.1"/>
</dbReference>
<dbReference type="Proteomes" id="UP000260970">
    <property type="component" value="Unassembled WGS sequence"/>
</dbReference>
<organism evidence="1 3">
    <name type="scientific">Agathobacter rectalis</name>
    <dbReference type="NCBI Taxonomy" id="39491"/>
    <lineage>
        <taxon>Bacteria</taxon>
        <taxon>Bacillati</taxon>
        <taxon>Bacillota</taxon>
        <taxon>Clostridia</taxon>
        <taxon>Lachnospirales</taxon>
        <taxon>Lachnospiraceae</taxon>
        <taxon>Agathobacter</taxon>
    </lineage>
</organism>
<gene>
    <name evidence="2" type="ORF">DWV78_09070</name>
    <name evidence="1" type="ORF">DXB72_05055</name>
</gene>
<dbReference type="EMBL" id="QSUG01000003">
    <property type="protein sequence ID" value="RGN25122.1"/>
    <property type="molecule type" value="Genomic_DNA"/>
</dbReference>
<accession>A0A3E5AQ73</accession>
<sequence length="53" mass="6224">MYERLKRLYQEGRASEAMLKNAVKRGWITDEEMQEIIASKKEPEIPVSTPESR</sequence>
<name>A0A3E5AQ73_9FIRM</name>
<evidence type="ECO:0000313" key="1">
    <source>
        <dbReference type="EMBL" id="RGN25122.1"/>
    </source>
</evidence>
<evidence type="ECO:0000313" key="4">
    <source>
        <dbReference type="Proteomes" id="UP000286581"/>
    </source>
</evidence>
<dbReference type="AlphaFoldDB" id="A0A3E5AQ73"/>
<dbReference type="EMBL" id="QSAE01000026">
    <property type="protein sequence ID" value="RGW39498.1"/>
    <property type="molecule type" value="Genomic_DNA"/>
</dbReference>
<dbReference type="Pfam" id="PF09693">
    <property type="entry name" value="Phage_XkdX"/>
    <property type="match status" value="1"/>
</dbReference>
<dbReference type="Proteomes" id="UP000286581">
    <property type="component" value="Unassembled WGS sequence"/>
</dbReference>